<feature type="compositionally biased region" description="Basic and acidic residues" evidence="1">
    <location>
        <begin position="1"/>
        <end position="15"/>
    </location>
</feature>
<comment type="caution">
    <text evidence="2">The sequence shown here is derived from an EMBL/GenBank/DDBJ whole genome shotgun (WGS) entry which is preliminary data.</text>
</comment>
<dbReference type="EMBL" id="RJVU01069905">
    <property type="protein sequence ID" value="ROI64858.1"/>
    <property type="molecule type" value="Genomic_DNA"/>
</dbReference>
<reference evidence="2 3" key="1">
    <citation type="submission" date="2018-10" db="EMBL/GenBank/DDBJ databases">
        <title>Genome assembly for a Yunnan-Guizhou Plateau 3E fish, Anabarilius grahami (Regan), and its evolutionary and genetic applications.</title>
        <authorList>
            <person name="Jiang W."/>
        </authorList>
    </citation>
    <scope>NUCLEOTIDE SEQUENCE [LARGE SCALE GENOMIC DNA]</scope>
    <source>
        <strain evidence="2">AG-KIZ</strain>
        <tissue evidence="2">Muscle</tissue>
    </source>
</reference>
<feature type="region of interest" description="Disordered" evidence="1">
    <location>
        <begin position="137"/>
        <end position="169"/>
    </location>
</feature>
<evidence type="ECO:0000313" key="2">
    <source>
        <dbReference type="EMBL" id="ROI64858.1"/>
    </source>
</evidence>
<accession>A0A3N0XNC7</accession>
<name>A0A3N0XNC7_ANAGA</name>
<protein>
    <submittedName>
        <fullName evidence="2">Uncharacterized protein</fullName>
    </submittedName>
</protein>
<dbReference type="AlphaFoldDB" id="A0A3N0XNC7"/>
<feature type="compositionally biased region" description="Polar residues" evidence="1">
    <location>
        <begin position="141"/>
        <end position="163"/>
    </location>
</feature>
<feature type="region of interest" description="Disordered" evidence="1">
    <location>
        <begin position="1"/>
        <end position="24"/>
    </location>
</feature>
<dbReference type="Proteomes" id="UP000281406">
    <property type="component" value="Unassembled WGS sequence"/>
</dbReference>
<evidence type="ECO:0000313" key="3">
    <source>
        <dbReference type="Proteomes" id="UP000281406"/>
    </source>
</evidence>
<organism evidence="2 3">
    <name type="scientific">Anabarilius grahami</name>
    <name type="common">Kanglang fish</name>
    <name type="synonym">Barilius grahami</name>
    <dbReference type="NCBI Taxonomy" id="495550"/>
    <lineage>
        <taxon>Eukaryota</taxon>
        <taxon>Metazoa</taxon>
        <taxon>Chordata</taxon>
        <taxon>Craniata</taxon>
        <taxon>Vertebrata</taxon>
        <taxon>Euteleostomi</taxon>
        <taxon>Actinopterygii</taxon>
        <taxon>Neopterygii</taxon>
        <taxon>Teleostei</taxon>
        <taxon>Ostariophysi</taxon>
        <taxon>Cypriniformes</taxon>
        <taxon>Xenocyprididae</taxon>
        <taxon>Xenocypridinae</taxon>
        <taxon>Xenocypridinae incertae sedis</taxon>
        <taxon>Anabarilius</taxon>
    </lineage>
</organism>
<gene>
    <name evidence="2" type="ORF">DPX16_3405</name>
</gene>
<sequence length="169" mass="18924">MAHKAKELKTKHAERMTNQQEEYNVRQRALKKAPWAYNLSRHVASARGSVIEVQARQTDYKAAARRKKRIPKTQQLTYPAARGALAIGRGDIKHGRHHHPTHNLVSPGEAERNIILSDFPTSSPASPMLAAVVLPQHTRGYKNQAQMQTPPSGRVSNENGASQQERRSQ</sequence>
<evidence type="ECO:0000256" key="1">
    <source>
        <dbReference type="SAM" id="MobiDB-lite"/>
    </source>
</evidence>
<proteinExistence type="predicted"/>
<keyword evidence="3" id="KW-1185">Reference proteome</keyword>